<evidence type="ECO:0000313" key="3">
    <source>
        <dbReference type="Proteomes" id="UP000317421"/>
    </source>
</evidence>
<dbReference type="EMBL" id="SJPR01000005">
    <property type="protein sequence ID" value="TWT95186.1"/>
    <property type="molecule type" value="Genomic_DNA"/>
</dbReference>
<keyword evidence="3" id="KW-1185">Reference proteome</keyword>
<comment type="caution">
    <text evidence="2">The sequence shown here is derived from an EMBL/GenBank/DDBJ whole genome shotgun (WGS) entry which is preliminary data.</text>
</comment>
<feature type="transmembrane region" description="Helical" evidence="1">
    <location>
        <begin position="40"/>
        <end position="60"/>
    </location>
</feature>
<organism evidence="2 3">
    <name type="scientific">Botrimarina colliarenosi</name>
    <dbReference type="NCBI Taxonomy" id="2528001"/>
    <lineage>
        <taxon>Bacteria</taxon>
        <taxon>Pseudomonadati</taxon>
        <taxon>Planctomycetota</taxon>
        <taxon>Planctomycetia</taxon>
        <taxon>Pirellulales</taxon>
        <taxon>Lacipirellulaceae</taxon>
        <taxon>Botrimarina</taxon>
    </lineage>
</organism>
<dbReference type="AlphaFoldDB" id="A0A5C6A6X2"/>
<evidence type="ECO:0000256" key="1">
    <source>
        <dbReference type="SAM" id="Phobius"/>
    </source>
</evidence>
<evidence type="ECO:0000313" key="2">
    <source>
        <dbReference type="EMBL" id="TWT95186.1"/>
    </source>
</evidence>
<feature type="transmembrane region" description="Helical" evidence="1">
    <location>
        <begin position="80"/>
        <end position="100"/>
    </location>
</feature>
<keyword evidence="1" id="KW-0812">Transmembrane</keyword>
<gene>
    <name evidence="2" type="ORF">Pla108_33290</name>
</gene>
<keyword evidence="1" id="KW-0472">Membrane</keyword>
<keyword evidence="1" id="KW-1133">Transmembrane helix</keyword>
<name>A0A5C6A6X2_9BACT</name>
<dbReference type="Proteomes" id="UP000317421">
    <property type="component" value="Unassembled WGS sequence"/>
</dbReference>
<sequence>MLSLFVLCNICVLVTYWEIHTKVNTNNLHGQLFAIRLMQVTLGMVIGLSTTFLGIVAAWFGLTENAALEGSSGAISAKMAAVGPGALLILCGTLIVYTCINKEFYHQSLEPISTLDSIKPVVESNENT</sequence>
<reference evidence="2 3" key="1">
    <citation type="submission" date="2019-02" db="EMBL/GenBank/DDBJ databases">
        <title>Deep-cultivation of Planctomycetes and their phenomic and genomic characterization uncovers novel biology.</title>
        <authorList>
            <person name="Wiegand S."/>
            <person name="Jogler M."/>
            <person name="Boedeker C."/>
            <person name="Pinto D."/>
            <person name="Vollmers J."/>
            <person name="Rivas-Marin E."/>
            <person name="Kohn T."/>
            <person name="Peeters S.H."/>
            <person name="Heuer A."/>
            <person name="Rast P."/>
            <person name="Oberbeckmann S."/>
            <person name="Bunk B."/>
            <person name="Jeske O."/>
            <person name="Meyerdierks A."/>
            <person name="Storesund J.E."/>
            <person name="Kallscheuer N."/>
            <person name="Luecker S."/>
            <person name="Lage O.M."/>
            <person name="Pohl T."/>
            <person name="Merkel B.J."/>
            <person name="Hornburger P."/>
            <person name="Mueller R.-W."/>
            <person name="Bruemmer F."/>
            <person name="Labrenz M."/>
            <person name="Spormann A.M."/>
            <person name="Op Den Camp H."/>
            <person name="Overmann J."/>
            <person name="Amann R."/>
            <person name="Jetten M.S.M."/>
            <person name="Mascher T."/>
            <person name="Medema M.H."/>
            <person name="Devos D.P."/>
            <person name="Kaster A.-K."/>
            <person name="Ovreas L."/>
            <person name="Rohde M."/>
            <person name="Galperin M.Y."/>
            <person name="Jogler C."/>
        </authorList>
    </citation>
    <scope>NUCLEOTIDE SEQUENCE [LARGE SCALE GENOMIC DNA]</scope>
    <source>
        <strain evidence="2 3">Pla108</strain>
    </source>
</reference>
<accession>A0A5C6A6X2</accession>
<proteinExistence type="predicted"/>
<protein>
    <submittedName>
        <fullName evidence="2">Uncharacterized protein</fullName>
    </submittedName>
</protein>